<gene>
    <name evidence="1" type="ORF">PROFUN_09652</name>
</gene>
<keyword evidence="2" id="KW-1185">Reference proteome</keyword>
<evidence type="ECO:0000313" key="1">
    <source>
        <dbReference type="EMBL" id="PRP73422.1"/>
    </source>
</evidence>
<evidence type="ECO:0000313" key="2">
    <source>
        <dbReference type="Proteomes" id="UP000241769"/>
    </source>
</evidence>
<proteinExistence type="predicted"/>
<dbReference type="Proteomes" id="UP000241769">
    <property type="component" value="Unassembled WGS sequence"/>
</dbReference>
<name>A0A2P6MP15_9EUKA</name>
<feature type="non-terminal residue" evidence="1">
    <location>
        <position position="1"/>
    </location>
</feature>
<protein>
    <submittedName>
        <fullName evidence="1">Uncharacterized protein</fullName>
    </submittedName>
</protein>
<comment type="caution">
    <text evidence="1">The sequence shown here is derived from an EMBL/GenBank/DDBJ whole genome shotgun (WGS) entry which is preliminary data.</text>
</comment>
<accession>A0A2P6MP15</accession>
<sequence>KPFKSPVKRTQTIHEILGLQLAQPAQDDQLSIHKKTSISRKFYSGARALTSVLTRNGPPTPV</sequence>
<dbReference type="EMBL" id="MDYQ01000613">
    <property type="protein sequence ID" value="PRP73422.1"/>
    <property type="molecule type" value="Genomic_DNA"/>
</dbReference>
<dbReference type="AlphaFoldDB" id="A0A2P6MP15"/>
<reference evidence="1 2" key="1">
    <citation type="journal article" date="2018" name="Genome Biol. Evol.">
        <title>Multiple Roots of Fruiting Body Formation in Amoebozoa.</title>
        <authorList>
            <person name="Hillmann F."/>
            <person name="Forbes G."/>
            <person name="Novohradska S."/>
            <person name="Ferling I."/>
            <person name="Riege K."/>
            <person name="Groth M."/>
            <person name="Westermann M."/>
            <person name="Marz M."/>
            <person name="Spaller T."/>
            <person name="Winckler T."/>
            <person name="Schaap P."/>
            <person name="Glockner G."/>
        </authorList>
    </citation>
    <scope>NUCLEOTIDE SEQUENCE [LARGE SCALE GENOMIC DNA]</scope>
    <source>
        <strain evidence="1 2">Jena</strain>
    </source>
</reference>
<dbReference type="InParanoid" id="A0A2P6MP15"/>
<organism evidence="1 2">
    <name type="scientific">Planoprotostelium fungivorum</name>
    <dbReference type="NCBI Taxonomy" id="1890364"/>
    <lineage>
        <taxon>Eukaryota</taxon>
        <taxon>Amoebozoa</taxon>
        <taxon>Evosea</taxon>
        <taxon>Variosea</taxon>
        <taxon>Cavosteliida</taxon>
        <taxon>Cavosteliaceae</taxon>
        <taxon>Planoprotostelium</taxon>
    </lineage>
</organism>